<proteinExistence type="predicted"/>
<protein>
    <submittedName>
        <fullName evidence="2">Uncharacterized protein</fullName>
    </submittedName>
</protein>
<dbReference type="RefSeq" id="WP_048469093.1">
    <property type="nucleotide sequence ID" value="NZ_JYNL01000009.1"/>
</dbReference>
<evidence type="ECO:0000256" key="1">
    <source>
        <dbReference type="SAM" id="MobiDB-lite"/>
    </source>
</evidence>
<evidence type="ECO:0000313" key="2">
    <source>
        <dbReference type="EMBL" id="KMO82494.1"/>
    </source>
</evidence>
<gene>
    <name evidence="2" type="ORF">MCHLDSM_01117</name>
</gene>
<dbReference type="EMBL" id="JYNL01000009">
    <property type="protein sequence ID" value="KMO82494.1"/>
    <property type="molecule type" value="Genomic_DNA"/>
</dbReference>
<keyword evidence="3" id="KW-1185">Reference proteome</keyword>
<dbReference type="Proteomes" id="UP000036513">
    <property type="component" value="Unassembled WGS sequence"/>
</dbReference>
<dbReference type="STRING" id="37916.MCHLDSM_01117"/>
<comment type="caution">
    <text evidence="2">The sequence shown here is derived from an EMBL/GenBank/DDBJ whole genome shotgun (WGS) entry which is preliminary data.</text>
</comment>
<sequence length="94" mass="10581">MTASHNDPGHEIIDLDRDDATVEADSPRARCSCGVRRTVLRHNAVSPCAGRAMARLKEAHPEEYGRYLRDAKAEALAEFETTWRRHLAGDHSQR</sequence>
<name>A0A0J6WIT6_9MYCO</name>
<evidence type="ECO:0000313" key="3">
    <source>
        <dbReference type="Proteomes" id="UP000036513"/>
    </source>
</evidence>
<organism evidence="2 3">
    <name type="scientific">Mycolicibacterium chlorophenolicum</name>
    <dbReference type="NCBI Taxonomy" id="37916"/>
    <lineage>
        <taxon>Bacteria</taxon>
        <taxon>Bacillati</taxon>
        <taxon>Actinomycetota</taxon>
        <taxon>Actinomycetes</taxon>
        <taxon>Mycobacteriales</taxon>
        <taxon>Mycobacteriaceae</taxon>
        <taxon>Mycolicibacterium</taxon>
    </lineage>
</organism>
<feature type="compositionally biased region" description="Basic and acidic residues" evidence="1">
    <location>
        <begin position="7"/>
        <end position="21"/>
    </location>
</feature>
<reference evidence="2 3" key="1">
    <citation type="journal article" date="2015" name="Genome Biol. Evol.">
        <title>Characterization of Three Mycobacterium spp. with Potential Use in Bioremediation by Genome Sequencing and Comparative Genomics.</title>
        <authorList>
            <person name="Das S."/>
            <person name="Pettersson B.M."/>
            <person name="Behra P.R."/>
            <person name="Ramesh M."/>
            <person name="Dasgupta S."/>
            <person name="Bhattacharya A."/>
            <person name="Kirsebom L.A."/>
        </authorList>
    </citation>
    <scope>NUCLEOTIDE SEQUENCE [LARGE SCALE GENOMIC DNA]</scope>
    <source>
        <strain evidence="2 3">DSM 43826</strain>
    </source>
</reference>
<feature type="region of interest" description="Disordered" evidence="1">
    <location>
        <begin position="1"/>
        <end position="21"/>
    </location>
</feature>
<accession>A0A0J6WIT6</accession>
<dbReference type="AlphaFoldDB" id="A0A0J6WIT6"/>
<dbReference type="PATRIC" id="fig|37916.4.peg.996"/>